<keyword evidence="1" id="KW-0472">Membrane</keyword>
<reference evidence="2" key="1">
    <citation type="journal article" date="2015" name="Nature">
        <title>Complex archaea that bridge the gap between prokaryotes and eukaryotes.</title>
        <authorList>
            <person name="Spang A."/>
            <person name="Saw J.H."/>
            <person name="Jorgensen S.L."/>
            <person name="Zaremba-Niedzwiedzka K."/>
            <person name="Martijn J."/>
            <person name="Lind A.E."/>
            <person name="van Eijk R."/>
            <person name="Schleper C."/>
            <person name="Guy L."/>
            <person name="Ettema T.J."/>
        </authorList>
    </citation>
    <scope>NUCLEOTIDE SEQUENCE</scope>
</reference>
<feature type="transmembrane region" description="Helical" evidence="1">
    <location>
        <begin position="31"/>
        <end position="50"/>
    </location>
</feature>
<dbReference type="EMBL" id="LAZR01001635">
    <property type="protein sequence ID" value="KKN41644.1"/>
    <property type="molecule type" value="Genomic_DNA"/>
</dbReference>
<keyword evidence="1" id="KW-0812">Transmembrane</keyword>
<proteinExistence type="predicted"/>
<sequence>MTQAQAIYMYLLMAMALGMTALGATLKQGILWWGATGGWLLFGLYNYTLSAGPWDIFYGTFFISMAMVMGTALSAARVGKGDKDDSVGDHISEDNDDAMDEYWERYHKTRDRVRGQKRRPSGRS</sequence>
<feature type="transmembrane region" description="Helical" evidence="1">
    <location>
        <begin position="6"/>
        <end position="24"/>
    </location>
</feature>
<comment type="caution">
    <text evidence="2">The sequence shown here is derived from an EMBL/GenBank/DDBJ whole genome shotgun (WGS) entry which is preliminary data.</text>
</comment>
<accession>A0A0F9QGI0</accession>
<name>A0A0F9QGI0_9ZZZZ</name>
<dbReference type="AlphaFoldDB" id="A0A0F9QGI0"/>
<feature type="transmembrane region" description="Helical" evidence="1">
    <location>
        <begin position="56"/>
        <end position="76"/>
    </location>
</feature>
<organism evidence="2">
    <name type="scientific">marine sediment metagenome</name>
    <dbReference type="NCBI Taxonomy" id="412755"/>
    <lineage>
        <taxon>unclassified sequences</taxon>
        <taxon>metagenomes</taxon>
        <taxon>ecological metagenomes</taxon>
    </lineage>
</organism>
<gene>
    <name evidence="2" type="ORF">LCGC14_0721190</name>
</gene>
<protein>
    <submittedName>
        <fullName evidence="2">Uncharacterized protein</fullName>
    </submittedName>
</protein>
<keyword evidence="1" id="KW-1133">Transmembrane helix</keyword>
<evidence type="ECO:0000313" key="2">
    <source>
        <dbReference type="EMBL" id="KKN41644.1"/>
    </source>
</evidence>
<evidence type="ECO:0000256" key="1">
    <source>
        <dbReference type="SAM" id="Phobius"/>
    </source>
</evidence>